<keyword evidence="1" id="KW-0472">Membrane</keyword>
<reference evidence="2 3" key="1">
    <citation type="submission" date="2022-11" db="EMBL/GenBank/DDBJ databases">
        <title>Viruses from the air-sea interface of a natural surface slick.</title>
        <authorList>
            <person name="Rahlff J."/>
            <person name="Holmfeldt K."/>
        </authorList>
    </citation>
    <scope>NUCLEOTIDE SEQUENCE [LARGE SCALE GENOMIC DNA]</scope>
    <source>
        <strain evidence="2 3">SMS4</strain>
    </source>
</reference>
<gene>
    <name evidence="2" type="ORF">ORJ04_21020</name>
</gene>
<keyword evidence="1" id="KW-0812">Transmembrane</keyword>
<organism evidence="2 3">
    <name type="scientific">Rheinheimera baltica</name>
    <dbReference type="NCBI Taxonomy" id="67576"/>
    <lineage>
        <taxon>Bacteria</taxon>
        <taxon>Pseudomonadati</taxon>
        <taxon>Pseudomonadota</taxon>
        <taxon>Gammaproteobacteria</taxon>
        <taxon>Chromatiales</taxon>
        <taxon>Chromatiaceae</taxon>
        <taxon>Rheinheimera</taxon>
    </lineage>
</organism>
<protein>
    <submittedName>
        <fullName evidence="2">Uncharacterized protein</fullName>
    </submittedName>
</protein>
<evidence type="ECO:0000313" key="2">
    <source>
        <dbReference type="EMBL" id="MDP5138433.1"/>
    </source>
</evidence>
<evidence type="ECO:0000256" key="1">
    <source>
        <dbReference type="SAM" id="Phobius"/>
    </source>
</evidence>
<name>A0ABT9I4X1_9GAMM</name>
<feature type="non-terminal residue" evidence="2">
    <location>
        <position position="1"/>
    </location>
</feature>
<keyword evidence="1" id="KW-1133">Transmembrane helix</keyword>
<feature type="transmembrane region" description="Helical" evidence="1">
    <location>
        <begin position="179"/>
        <end position="200"/>
    </location>
</feature>
<dbReference type="RefSeq" id="WP_305977558.1">
    <property type="nucleotide sequence ID" value="NZ_JAPJDZ010000159.1"/>
</dbReference>
<comment type="caution">
    <text evidence="2">The sequence shown here is derived from an EMBL/GenBank/DDBJ whole genome shotgun (WGS) entry which is preliminary data.</text>
</comment>
<dbReference type="Proteomes" id="UP001231109">
    <property type="component" value="Unassembled WGS sequence"/>
</dbReference>
<accession>A0ABT9I4X1</accession>
<keyword evidence="3" id="KW-1185">Reference proteome</keyword>
<proteinExistence type="predicted"/>
<evidence type="ECO:0000313" key="3">
    <source>
        <dbReference type="Proteomes" id="UP001231109"/>
    </source>
</evidence>
<sequence>QLEKDLAESQADIYVLNARELTEFWLTVQRHEGKTQPQIEAMFKDLTGLDLAKQLLATSRDYGSASKDAATVAVLGVDLKRGSRFFETFRTVKQGGQTYIIFKGNHRARLIIKGTRYLATNTVMLKMAIGGEGLKKSAKSGFLVSVIFSTTLHSIQWLFEDEYRWTNWLAGVSTDLVKIAIASTAGYLASIGTAAFMTAVTGATIAVVPLAVGIAVCIGVGFILNVIDNHFQITQSLIRHLEQKELEVKRAATEGIYYFIRSATESVKRQLVRSAIRKLNDLAKIPFQLWS</sequence>
<dbReference type="EMBL" id="JAPJDZ010000159">
    <property type="protein sequence ID" value="MDP5138433.1"/>
    <property type="molecule type" value="Genomic_DNA"/>
</dbReference>
<feature type="transmembrane region" description="Helical" evidence="1">
    <location>
        <begin position="207"/>
        <end position="227"/>
    </location>
</feature>